<dbReference type="PANTHER" id="PTHR43669">
    <property type="entry name" value="5-KETO-D-GLUCONATE 5-REDUCTASE"/>
    <property type="match status" value="1"/>
</dbReference>
<gene>
    <name evidence="3" type="ORF">METZ01_LOCUS264356</name>
</gene>
<comment type="similarity">
    <text evidence="1">Belongs to the short-chain dehydrogenases/reductases (SDR) family.</text>
</comment>
<dbReference type="SUPFAM" id="SSF51735">
    <property type="entry name" value="NAD(P)-binding Rossmann-fold domains"/>
    <property type="match status" value="1"/>
</dbReference>
<evidence type="ECO:0000313" key="3">
    <source>
        <dbReference type="EMBL" id="SVC11502.1"/>
    </source>
</evidence>
<protein>
    <recommendedName>
        <fullName evidence="4">Cis-2,3-dihydrobiphenyl-2,3-diol dehydrogenase</fullName>
    </recommendedName>
</protein>
<reference evidence="3" key="1">
    <citation type="submission" date="2018-05" db="EMBL/GenBank/DDBJ databases">
        <authorList>
            <person name="Lanie J.A."/>
            <person name="Ng W.-L."/>
            <person name="Kazmierczak K.M."/>
            <person name="Andrzejewski T.M."/>
            <person name="Davidsen T.M."/>
            <person name="Wayne K.J."/>
            <person name="Tettelin H."/>
            <person name="Glass J.I."/>
            <person name="Rusch D."/>
            <person name="Podicherti R."/>
            <person name="Tsui H.-C.T."/>
            <person name="Winkler M.E."/>
        </authorList>
    </citation>
    <scope>NUCLEOTIDE SEQUENCE</scope>
</reference>
<evidence type="ECO:0000256" key="1">
    <source>
        <dbReference type="ARBA" id="ARBA00006484"/>
    </source>
</evidence>
<dbReference type="EMBL" id="UINC01074378">
    <property type="protein sequence ID" value="SVC11502.1"/>
    <property type="molecule type" value="Genomic_DNA"/>
</dbReference>
<evidence type="ECO:0008006" key="4">
    <source>
        <dbReference type="Google" id="ProtNLM"/>
    </source>
</evidence>
<organism evidence="3">
    <name type="scientific">marine metagenome</name>
    <dbReference type="NCBI Taxonomy" id="408172"/>
    <lineage>
        <taxon>unclassified sequences</taxon>
        <taxon>metagenomes</taxon>
        <taxon>ecological metagenomes</taxon>
    </lineage>
</organism>
<dbReference type="PRINTS" id="PR00081">
    <property type="entry name" value="GDHRDH"/>
</dbReference>
<dbReference type="NCBIfam" id="NF004849">
    <property type="entry name" value="PRK06200.1"/>
    <property type="match status" value="1"/>
</dbReference>
<dbReference type="GO" id="GO:0016491">
    <property type="term" value="F:oxidoreductase activity"/>
    <property type="evidence" value="ECO:0007669"/>
    <property type="project" value="UniProtKB-KW"/>
</dbReference>
<dbReference type="InterPro" id="IPR020904">
    <property type="entry name" value="Sc_DH/Rdtase_CS"/>
</dbReference>
<dbReference type="Pfam" id="PF00106">
    <property type="entry name" value="adh_short"/>
    <property type="match status" value="1"/>
</dbReference>
<dbReference type="AlphaFoldDB" id="A0A382JJI8"/>
<dbReference type="InterPro" id="IPR002347">
    <property type="entry name" value="SDR_fam"/>
</dbReference>
<proteinExistence type="inferred from homology"/>
<dbReference type="PANTHER" id="PTHR43669:SF3">
    <property type="entry name" value="ALCOHOL DEHYDROGENASE, PUTATIVE (AFU_ORTHOLOGUE AFUA_3G03445)-RELATED"/>
    <property type="match status" value="1"/>
</dbReference>
<keyword evidence="2" id="KW-0560">Oxidoreductase</keyword>
<accession>A0A382JJI8</accession>
<sequence>MRLAEQVVLVTGGGSGLGRAIVDQCIKEGARAAILDRSEERLAQAEVAHGDRVVTTAGDVRSLAENCRAVAMCLDSFGKLDCAIGNAGIWDFGTDLLDLPPDKLDQAFDEIFHVNVKGYLLLAKAATSALVNTGGSMIFTISNAGFYPDGGGPLYTASKHAAVGLVRQLAFELAPYVRVNGVAPGGISTDLRGPASLGMADRSIAAINLWASAKERVPIGTLPTAEGYSAGYVFFAARKDNVPATGSILNYDGGLGIRGLRQTRAGNNLPERISEMEKDTQ</sequence>
<dbReference type="Gene3D" id="3.40.50.720">
    <property type="entry name" value="NAD(P)-binding Rossmann-like Domain"/>
    <property type="match status" value="1"/>
</dbReference>
<dbReference type="InterPro" id="IPR036291">
    <property type="entry name" value="NAD(P)-bd_dom_sf"/>
</dbReference>
<name>A0A382JJI8_9ZZZZ</name>
<evidence type="ECO:0000256" key="2">
    <source>
        <dbReference type="ARBA" id="ARBA00023002"/>
    </source>
</evidence>
<dbReference type="PRINTS" id="PR00080">
    <property type="entry name" value="SDRFAMILY"/>
</dbReference>
<dbReference type="PROSITE" id="PS00061">
    <property type="entry name" value="ADH_SHORT"/>
    <property type="match status" value="1"/>
</dbReference>